<dbReference type="GO" id="GO:0016705">
    <property type="term" value="F:oxidoreductase activity, acting on paired donors, with incorporation or reduction of molecular oxygen"/>
    <property type="evidence" value="ECO:0007669"/>
    <property type="project" value="InterPro"/>
</dbReference>
<dbReference type="InterPro" id="IPR001128">
    <property type="entry name" value="Cyt_P450"/>
</dbReference>
<evidence type="ECO:0000256" key="4">
    <source>
        <dbReference type="ARBA" id="ARBA00023002"/>
    </source>
</evidence>
<feature type="transmembrane region" description="Helical" evidence="7">
    <location>
        <begin position="228"/>
        <end position="252"/>
    </location>
</feature>
<comment type="caution">
    <text evidence="8">The sequence shown here is derived from an EMBL/GenBank/DDBJ whole genome shotgun (WGS) entry which is preliminary data.</text>
</comment>
<dbReference type="Proteomes" id="UP000034164">
    <property type="component" value="Unassembled WGS sequence"/>
</dbReference>
<evidence type="ECO:0000256" key="6">
    <source>
        <dbReference type="PIRSR" id="PIRSR602403-1"/>
    </source>
</evidence>
<dbReference type="SUPFAM" id="SSF48264">
    <property type="entry name" value="Cytochrome P450"/>
    <property type="match status" value="1"/>
</dbReference>
<evidence type="ECO:0000313" key="8">
    <source>
        <dbReference type="EMBL" id="KKZ62646.1"/>
    </source>
</evidence>
<accession>A0A0G2J8Q6</accession>
<sequence>MIILSEFTLPHLYAFPTTWLLAITLISATTVSYMVAVAICRIYFHPLAHIPGPRLAAATHLYVFYHNGIRSGKLYLQTEKLHRRYGPVIRISPTEIHLSDPANYNRIYHAGSLYTKPHAFYNTFISGNAFAIPINATAHAKRSAMAPLFSPKQVPELESIIQAKVKSLENRIRTRLRTVGKINLQYALRAMSVDIITEYASDNTSYGFLTREDFGKEYFVLARRMARFVWVFQQFPTLMGFLARVVPVWGVIQPLERRWTCKSCFDPILLGSEGVSDEYIGGGENKPIMKRWAMFRPVTIKGNNVPAVRDTKTEAYDALAVVSHTAGNPLTITAYNIVVNQEIYRMLATELTRAFPDPKSEPTFAILEKLPFLTAVIQEGLRLSFGVLGRLPRVVPESGAEFNGYRVPAGTIVSMSSWMMHRNEELFPEPDKFDPSRWLDTKASNTILGQYLVTFSKGSRQCTGMPLAYCEMYIALGRLFRHFDDLTIEKKSLEDLAYDDFFIPYHRPDKDMFCFAGSGSNQA</sequence>
<dbReference type="AlphaFoldDB" id="A0A0G2J8Q6"/>
<dbReference type="Pfam" id="PF00067">
    <property type="entry name" value="p450"/>
    <property type="match status" value="1"/>
</dbReference>
<feature type="binding site" description="axial binding residue" evidence="6">
    <location>
        <position position="462"/>
    </location>
    <ligand>
        <name>heme</name>
        <dbReference type="ChEBI" id="CHEBI:30413"/>
    </ligand>
    <ligandPart>
        <name>Fe</name>
        <dbReference type="ChEBI" id="CHEBI:18248"/>
    </ligandPart>
</feature>
<dbReference type="GO" id="GO:0005506">
    <property type="term" value="F:iron ion binding"/>
    <property type="evidence" value="ECO:0007669"/>
    <property type="project" value="InterPro"/>
</dbReference>
<protein>
    <recommendedName>
        <fullName evidence="10">Cytochrome P450 oxidoreductase</fullName>
    </recommendedName>
</protein>
<feature type="transmembrane region" description="Helical" evidence="7">
    <location>
        <begin position="20"/>
        <end position="44"/>
    </location>
</feature>
<keyword evidence="7" id="KW-0472">Membrane</keyword>
<evidence type="ECO:0000256" key="7">
    <source>
        <dbReference type="SAM" id="Phobius"/>
    </source>
</evidence>
<evidence type="ECO:0000256" key="5">
    <source>
        <dbReference type="ARBA" id="ARBA00023004"/>
    </source>
</evidence>
<dbReference type="InterPro" id="IPR036396">
    <property type="entry name" value="Cyt_P450_sf"/>
</dbReference>
<dbReference type="PRINTS" id="PR00465">
    <property type="entry name" value="EP450IV"/>
</dbReference>
<keyword evidence="7" id="KW-0812">Transmembrane</keyword>
<dbReference type="GO" id="GO:0004497">
    <property type="term" value="F:monooxygenase activity"/>
    <property type="evidence" value="ECO:0007669"/>
    <property type="project" value="InterPro"/>
</dbReference>
<dbReference type="InterPro" id="IPR002403">
    <property type="entry name" value="Cyt_P450_E_grp-IV"/>
</dbReference>
<name>A0A0G2J8Q6_9EURO</name>
<dbReference type="OrthoDB" id="3945418at2759"/>
<evidence type="ECO:0000256" key="3">
    <source>
        <dbReference type="ARBA" id="ARBA00022723"/>
    </source>
</evidence>
<proteinExistence type="inferred from homology"/>
<evidence type="ECO:0000256" key="1">
    <source>
        <dbReference type="ARBA" id="ARBA00001971"/>
    </source>
</evidence>
<dbReference type="CDD" id="cd11062">
    <property type="entry name" value="CYP58-like"/>
    <property type="match status" value="1"/>
</dbReference>
<reference evidence="9" key="1">
    <citation type="journal article" date="2015" name="PLoS Genet.">
        <title>The dynamic genome and transcriptome of the human fungal pathogen Blastomyces and close relative Emmonsia.</title>
        <authorList>
            <person name="Munoz J.F."/>
            <person name="Gauthier G.M."/>
            <person name="Desjardins C.A."/>
            <person name="Gallo J.E."/>
            <person name="Holder J."/>
            <person name="Sullivan T.D."/>
            <person name="Marty A.J."/>
            <person name="Carmen J.C."/>
            <person name="Chen Z."/>
            <person name="Ding L."/>
            <person name="Gujja S."/>
            <person name="Magrini V."/>
            <person name="Misas E."/>
            <person name="Mitreva M."/>
            <person name="Priest M."/>
            <person name="Saif S."/>
            <person name="Whiston E.A."/>
            <person name="Young S."/>
            <person name="Zeng Q."/>
            <person name="Goldman W.E."/>
            <person name="Mardis E.R."/>
            <person name="Taylor J.W."/>
            <person name="McEwen J.G."/>
            <person name="Clay O.K."/>
            <person name="Klein B.S."/>
            <person name="Cuomo C.A."/>
        </authorList>
    </citation>
    <scope>NUCLEOTIDE SEQUENCE [LARGE SCALE GENOMIC DNA]</scope>
    <source>
        <strain evidence="9">UAMH 3008</strain>
    </source>
</reference>
<dbReference type="PANTHER" id="PTHR24305:SF152">
    <property type="entry name" value="P450, PUTATIVE (EUROFUNG)-RELATED"/>
    <property type="match status" value="1"/>
</dbReference>
<evidence type="ECO:0000256" key="2">
    <source>
        <dbReference type="ARBA" id="ARBA00010617"/>
    </source>
</evidence>
<dbReference type="PANTHER" id="PTHR24305">
    <property type="entry name" value="CYTOCHROME P450"/>
    <property type="match status" value="1"/>
</dbReference>
<keyword evidence="6" id="KW-0349">Heme</keyword>
<keyword evidence="7" id="KW-1133">Transmembrane helix</keyword>
<gene>
    <name evidence="8" type="ORF">EMCG_03056</name>
</gene>
<dbReference type="GO" id="GO:0020037">
    <property type="term" value="F:heme binding"/>
    <property type="evidence" value="ECO:0007669"/>
    <property type="project" value="InterPro"/>
</dbReference>
<dbReference type="InterPro" id="IPR050121">
    <property type="entry name" value="Cytochrome_P450_monoxygenase"/>
</dbReference>
<keyword evidence="3 6" id="KW-0479">Metal-binding</keyword>
<comment type="cofactor">
    <cofactor evidence="1 6">
        <name>heme</name>
        <dbReference type="ChEBI" id="CHEBI:30413"/>
    </cofactor>
</comment>
<organism evidence="8 9">
    <name type="scientific">[Emmonsia] crescens</name>
    <dbReference type="NCBI Taxonomy" id="73230"/>
    <lineage>
        <taxon>Eukaryota</taxon>
        <taxon>Fungi</taxon>
        <taxon>Dikarya</taxon>
        <taxon>Ascomycota</taxon>
        <taxon>Pezizomycotina</taxon>
        <taxon>Eurotiomycetes</taxon>
        <taxon>Eurotiomycetidae</taxon>
        <taxon>Onygenales</taxon>
        <taxon>Ajellomycetaceae</taxon>
        <taxon>Emergomyces</taxon>
    </lineage>
</organism>
<keyword evidence="4" id="KW-0560">Oxidoreductase</keyword>
<evidence type="ECO:0000313" key="9">
    <source>
        <dbReference type="Proteomes" id="UP000034164"/>
    </source>
</evidence>
<comment type="similarity">
    <text evidence="2">Belongs to the cytochrome P450 family.</text>
</comment>
<dbReference type="Gene3D" id="1.10.630.10">
    <property type="entry name" value="Cytochrome P450"/>
    <property type="match status" value="1"/>
</dbReference>
<evidence type="ECO:0008006" key="10">
    <source>
        <dbReference type="Google" id="ProtNLM"/>
    </source>
</evidence>
<keyword evidence="5 6" id="KW-0408">Iron</keyword>
<dbReference type="EMBL" id="LCZI01001061">
    <property type="protein sequence ID" value="KKZ62646.1"/>
    <property type="molecule type" value="Genomic_DNA"/>
</dbReference>
<dbReference type="VEuPathDB" id="FungiDB:EMCG_03056"/>